<dbReference type="InterPro" id="IPR016181">
    <property type="entry name" value="Acyl_CoA_acyltransferase"/>
</dbReference>
<evidence type="ECO:0000259" key="1">
    <source>
        <dbReference type="Pfam" id="PF13508"/>
    </source>
</evidence>
<dbReference type="SUPFAM" id="SSF55729">
    <property type="entry name" value="Acyl-CoA N-acyltransferases (Nat)"/>
    <property type="match status" value="1"/>
</dbReference>
<accession>A0A0H4QHU7</accession>
<dbReference type="Gene3D" id="3.40.630.30">
    <property type="match status" value="1"/>
</dbReference>
<keyword evidence="3" id="KW-1185">Reference proteome</keyword>
<dbReference type="GO" id="GO:0016747">
    <property type="term" value="F:acyltransferase activity, transferring groups other than amino-acyl groups"/>
    <property type="evidence" value="ECO:0007669"/>
    <property type="project" value="InterPro"/>
</dbReference>
<proteinExistence type="predicted"/>
<feature type="domain" description="N-acetyltransferase" evidence="1">
    <location>
        <begin position="16"/>
        <end position="77"/>
    </location>
</feature>
<dbReference type="KEGG" id="lgn:ABM34_10790"/>
<organism evidence="2 3">
    <name type="scientific">Companilactobacillus ginsenosidimutans</name>
    <dbReference type="NCBI Taxonomy" id="1007676"/>
    <lineage>
        <taxon>Bacteria</taxon>
        <taxon>Bacillati</taxon>
        <taxon>Bacillota</taxon>
        <taxon>Bacilli</taxon>
        <taxon>Lactobacillales</taxon>
        <taxon>Lactobacillaceae</taxon>
        <taxon>Companilactobacillus</taxon>
    </lineage>
</organism>
<dbReference type="AlphaFoldDB" id="A0A0H4QHU7"/>
<evidence type="ECO:0000313" key="3">
    <source>
        <dbReference type="Proteomes" id="UP000036106"/>
    </source>
</evidence>
<dbReference type="InterPro" id="IPR000182">
    <property type="entry name" value="GNAT_dom"/>
</dbReference>
<protein>
    <recommendedName>
        <fullName evidence="1">N-acetyltransferase domain-containing protein</fullName>
    </recommendedName>
</protein>
<gene>
    <name evidence="2" type="ORF">ABM34_10790</name>
</gene>
<dbReference type="PATRIC" id="fig|1007676.4.peg.2185"/>
<dbReference type="Proteomes" id="UP000036106">
    <property type="component" value="Chromosome"/>
</dbReference>
<dbReference type="Pfam" id="PF13508">
    <property type="entry name" value="Acetyltransf_7"/>
    <property type="match status" value="1"/>
</dbReference>
<evidence type="ECO:0000313" key="2">
    <source>
        <dbReference type="EMBL" id="AKP67969.1"/>
    </source>
</evidence>
<reference evidence="3" key="1">
    <citation type="submission" date="2015-07" db="EMBL/GenBank/DDBJ databases">
        <title>Lactobacillus ginsenosidimutans/EMML 3141/ whole genome sequencing.</title>
        <authorList>
            <person name="Kim M.K."/>
            <person name="Im W.-T."/>
            <person name="Srinivasan S."/>
            <person name="Lee J.-J."/>
        </authorList>
    </citation>
    <scope>NUCLEOTIDE SEQUENCE [LARGE SCALE GENOMIC DNA]</scope>
    <source>
        <strain evidence="3">EMML 3041</strain>
    </source>
</reference>
<name>A0A0H4QHU7_9LACO</name>
<sequence>MIYESINLEEENCFAAIKIQYFAVDLKFQNDGLGAAMMHRLLSNLLKSDLKFNIGFKLIYLEALSEATDFYQTLGFEYLNPWEETDPTKKSSYMFLPYESLINYYDF</sequence>
<dbReference type="EMBL" id="CP012034">
    <property type="protein sequence ID" value="AKP67969.1"/>
    <property type="molecule type" value="Genomic_DNA"/>
</dbReference>